<evidence type="ECO:0000256" key="1">
    <source>
        <dbReference type="SAM" id="Phobius"/>
    </source>
</evidence>
<keyword evidence="1" id="KW-1133">Transmembrane helix</keyword>
<evidence type="ECO:0000313" key="3">
    <source>
        <dbReference type="Proteomes" id="UP001049200"/>
    </source>
</evidence>
<feature type="transmembrane region" description="Helical" evidence="1">
    <location>
        <begin position="14"/>
        <end position="34"/>
    </location>
</feature>
<accession>A0ABS6QL67</accession>
<reference evidence="2" key="1">
    <citation type="submission" date="2021-06" db="EMBL/GenBank/DDBJ databases">
        <title>Updating the genus Pseudomonas: Description of 43 new species and partition of the Pseudomonas putida group.</title>
        <authorList>
            <person name="Girard L."/>
            <person name="Lood C."/>
            <person name="Vandamme P."/>
            <person name="Rokni-Zadeh H."/>
            <person name="Van Noort V."/>
            <person name="Hofte M."/>
            <person name="Lavigne R."/>
            <person name="De Mot R."/>
        </authorList>
    </citation>
    <scope>NUCLEOTIDE SEQUENCE</scope>
    <source>
        <strain evidence="2">SWRI74</strain>
    </source>
</reference>
<feature type="transmembrane region" description="Helical" evidence="1">
    <location>
        <begin position="73"/>
        <end position="91"/>
    </location>
</feature>
<proteinExistence type="predicted"/>
<dbReference type="RefSeq" id="WP_217870781.1">
    <property type="nucleotide sequence ID" value="NZ_JAHSTU010000001.1"/>
</dbReference>
<protein>
    <submittedName>
        <fullName evidence="2">Peptidase M48, Ste24p</fullName>
    </submittedName>
</protein>
<sequence>MAEPASTTAAGMLLAKYGIIIAGFAGAILSLTFLQGLTRKQAFWAFFTGFSSAIFCTPLAISFFKLEPGGETQYGVAFLIGLLAMNIIPLLKKVMPGVFGVTGGQ</sequence>
<keyword evidence="1" id="KW-0812">Transmembrane</keyword>
<organism evidence="2 3">
    <name type="scientific">Pseudomonas azerbaijanoccidentalis</name>
    <dbReference type="NCBI Taxonomy" id="2842347"/>
    <lineage>
        <taxon>Bacteria</taxon>
        <taxon>Pseudomonadati</taxon>
        <taxon>Pseudomonadota</taxon>
        <taxon>Gammaproteobacteria</taxon>
        <taxon>Pseudomonadales</taxon>
        <taxon>Pseudomonadaceae</taxon>
        <taxon>Pseudomonas</taxon>
    </lineage>
</organism>
<gene>
    <name evidence="2" type="ORF">KVG88_06390</name>
</gene>
<dbReference type="Proteomes" id="UP001049200">
    <property type="component" value="Unassembled WGS sequence"/>
</dbReference>
<keyword evidence="1" id="KW-0472">Membrane</keyword>
<feature type="transmembrane region" description="Helical" evidence="1">
    <location>
        <begin position="41"/>
        <end position="61"/>
    </location>
</feature>
<keyword evidence="3" id="KW-1185">Reference proteome</keyword>
<comment type="caution">
    <text evidence="2">The sequence shown here is derived from an EMBL/GenBank/DDBJ whole genome shotgun (WGS) entry which is preliminary data.</text>
</comment>
<evidence type="ECO:0000313" key="2">
    <source>
        <dbReference type="EMBL" id="MBV4519686.1"/>
    </source>
</evidence>
<name>A0ABS6QL67_9PSED</name>
<dbReference type="EMBL" id="JAHSTU010000001">
    <property type="protein sequence ID" value="MBV4519686.1"/>
    <property type="molecule type" value="Genomic_DNA"/>
</dbReference>